<keyword evidence="7" id="KW-0243">Dynein</keyword>
<keyword evidence="5" id="KW-0547">Nucleotide-binding</keyword>
<dbReference type="GO" id="GO:0005868">
    <property type="term" value="C:cytoplasmic dynein complex"/>
    <property type="evidence" value="ECO:0007669"/>
    <property type="project" value="InterPro"/>
</dbReference>
<feature type="region of interest" description="Disordered" evidence="10">
    <location>
        <begin position="341"/>
        <end position="363"/>
    </location>
</feature>
<sequence>MTANNTNRFSTYTSASGGSDGKNGEQKKDMWSSMLDSVASGKRLPEKNILVMGGTVESQRDFLEALSNNELRKGLDRQGSRIPPVANHFALGYTYYDLLDADHEDILARISLYLLTNPSPSFASLIKPLLTPQSIPNTLLVVLLDWSQPWLWLRQLREWMLLLRTVLRSLPEESKVVMQEVMDQWKDRGRGGGINLDGTTAPTSGEGDVALPLGPGEWEDGLGLPLCVVCQNAEKMEFLEKSHGWKEEEFDVVLQFMRTVLLRHGASLIYTAPSVPSQLQTLVHSSLSIHSLLKKQPLKPNAIDRDKVVVPPNWDSWGKIRVLREGFEVEAVSEGWTVDLDNPFPPPGRSVPAEDGAQANGETKYDADGYEVVENSAVTMFEESVRNPSLDALQMTGRDTHSTTLEVETVDTQAFLSQQQKILDAYRQKIEEENREDPRSKPSKRLGDVENGLVVGSEGKVNEHIGPVQFNMGGIQVDADDMVQRLKDRQAYGSSPEPTSPDADNSIDDRPKQIDTENLQAFFTGLMSRNKGGAKTGVS</sequence>
<name>A0AA38VW08_9PEZI</name>
<dbReference type="GO" id="GO:0045504">
    <property type="term" value="F:dynein heavy chain binding"/>
    <property type="evidence" value="ECO:0007669"/>
    <property type="project" value="TreeGrafter"/>
</dbReference>
<evidence type="ECO:0000313" key="11">
    <source>
        <dbReference type="EMBL" id="KAJ9155378.1"/>
    </source>
</evidence>
<evidence type="ECO:0000313" key="12">
    <source>
        <dbReference type="Proteomes" id="UP001174694"/>
    </source>
</evidence>
<dbReference type="EMBL" id="JANBVO010000003">
    <property type="protein sequence ID" value="KAJ9155378.1"/>
    <property type="molecule type" value="Genomic_DNA"/>
</dbReference>
<reference evidence="11" key="1">
    <citation type="submission" date="2022-07" db="EMBL/GenBank/DDBJ databases">
        <title>Fungi with potential for degradation of polypropylene.</title>
        <authorList>
            <person name="Gostincar C."/>
        </authorList>
    </citation>
    <scope>NUCLEOTIDE SEQUENCE</scope>
    <source>
        <strain evidence="11">EXF-13308</strain>
    </source>
</reference>
<dbReference type="AlphaFoldDB" id="A0AA38VW08"/>
<dbReference type="GO" id="GO:0007018">
    <property type="term" value="P:microtubule-based movement"/>
    <property type="evidence" value="ECO:0007669"/>
    <property type="project" value="InterPro"/>
</dbReference>
<evidence type="ECO:0000256" key="4">
    <source>
        <dbReference type="ARBA" id="ARBA00022701"/>
    </source>
</evidence>
<evidence type="ECO:0000256" key="2">
    <source>
        <dbReference type="ARBA" id="ARBA00022448"/>
    </source>
</evidence>
<dbReference type="GO" id="GO:0005524">
    <property type="term" value="F:ATP binding"/>
    <property type="evidence" value="ECO:0007669"/>
    <property type="project" value="UniProtKB-KW"/>
</dbReference>
<keyword evidence="12" id="KW-1185">Reference proteome</keyword>
<feature type="region of interest" description="Disordered" evidence="10">
    <location>
        <begin position="431"/>
        <end position="451"/>
    </location>
</feature>
<dbReference type="Proteomes" id="UP001174694">
    <property type="component" value="Unassembled WGS sequence"/>
</dbReference>
<dbReference type="PANTHER" id="PTHR12688:SF0">
    <property type="entry name" value="DYNEIN LIGHT INTERMEDIATE CHAIN"/>
    <property type="match status" value="1"/>
</dbReference>
<feature type="compositionally biased region" description="Polar residues" evidence="10">
    <location>
        <begin position="1"/>
        <end position="17"/>
    </location>
</feature>
<comment type="caution">
    <text evidence="11">The sequence shown here is derived from an EMBL/GenBank/DDBJ whole genome shotgun (WGS) entry which is preliminary data.</text>
</comment>
<feature type="region of interest" description="Disordered" evidence="10">
    <location>
        <begin position="1"/>
        <end position="27"/>
    </location>
</feature>
<dbReference type="GO" id="GO:0005874">
    <property type="term" value="C:microtubule"/>
    <property type="evidence" value="ECO:0007669"/>
    <property type="project" value="UniProtKB-KW"/>
</dbReference>
<accession>A0AA38VW08</accession>
<dbReference type="InterPro" id="IPR008467">
    <property type="entry name" value="Dynein1_light_intermed_chain"/>
</dbReference>
<keyword evidence="6" id="KW-0067">ATP-binding</keyword>
<organism evidence="11 12">
    <name type="scientific">Pleurostoma richardsiae</name>
    <dbReference type="NCBI Taxonomy" id="41990"/>
    <lineage>
        <taxon>Eukaryota</taxon>
        <taxon>Fungi</taxon>
        <taxon>Dikarya</taxon>
        <taxon>Ascomycota</taxon>
        <taxon>Pezizomycotina</taxon>
        <taxon>Sordariomycetes</taxon>
        <taxon>Sordariomycetidae</taxon>
        <taxon>Calosphaeriales</taxon>
        <taxon>Pleurostomataceae</taxon>
        <taxon>Pleurostoma</taxon>
    </lineage>
</organism>
<dbReference type="InterPro" id="IPR022780">
    <property type="entry name" value="Dynein_light_int_chain"/>
</dbReference>
<evidence type="ECO:0000256" key="5">
    <source>
        <dbReference type="ARBA" id="ARBA00022741"/>
    </source>
</evidence>
<keyword evidence="4" id="KW-0493">Microtubule</keyword>
<dbReference type="PANTHER" id="PTHR12688">
    <property type="entry name" value="DYNEIN LIGHT INTERMEDIATE CHAIN"/>
    <property type="match status" value="1"/>
</dbReference>
<feature type="region of interest" description="Disordered" evidence="10">
    <location>
        <begin position="490"/>
        <end position="517"/>
    </location>
</feature>
<feature type="compositionally biased region" description="Basic and acidic residues" evidence="10">
    <location>
        <begin position="431"/>
        <end position="448"/>
    </location>
</feature>
<dbReference type="Pfam" id="PF05783">
    <property type="entry name" value="DLIC"/>
    <property type="match status" value="1"/>
</dbReference>
<keyword evidence="9" id="KW-0206">Cytoskeleton</keyword>
<evidence type="ECO:0000256" key="1">
    <source>
        <dbReference type="ARBA" id="ARBA00004245"/>
    </source>
</evidence>
<evidence type="ECO:0000256" key="7">
    <source>
        <dbReference type="ARBA" id="ARBA00023017"/>
    </source>
</evidence>
<dbReference type="GO" id="GO:0000226">
    <property type="term" value="P:microtubule cytoskeleton organization"/>
    <property type="evidence" value="ECO:0007669"/>
    <property type="project" value="TreeGrafter"/>
</dbReference>
<evidence type="ECO:0000256" key="9">
    <source>
        <dbReference type="ARBA" id="ARBA00023212"/>
    </source>
</evidence>
<evidence type="ECO:0000256" key="8">
    <source>
        <dbReference type="ARBA" id="ARBA00023175"/>
    </source>
</evidence>
<gene>
    <name evidence="11" type="ORF">NKR23_g2059</name>
</gene>
<evidence type="ECO:0000256" key="6">
    <source>
        <dbReference type="ARBA" id="ARBA00022840"/>
    </source>
</evidence>
<evidence type="ECO:0000256" key="3">
    <source>
        <dbReference type="ARBA" id="ARBA00022490"/>
    </source>
</evidence>
<keyword evidence="8" id="KW-0505">Motor protein</keyword>
<keyword evidence="2" id="KW-0813">Transport</keyword>
<protein>
    <submittedName>
        <fullName evidence="11">Cytoplasmic dynein 1 light intermediate chain</fullName>
    </submittedName>
</protein>
<proteinExistence type="predicted"/>
<evidence type="ECO:0000256" key="10">
    <source>
        <dbReference type="SAM" id="MobiDB-lite"/>
    </source>
</evidence>
<dbReference type="GO" id="GO:0035974">
    <property type="term" value="C:meiotic spindle pole body"/>
    <property type="evidence" value="ECO:0007669"/>
    <property type="project" value="TreeGrafter"/>
</dbReference>
<keyword evidence="3" id="KW-0963">Cytoplasm</keyword>
<comment type="subcellular location">
    <subcellularLocation>
        <location evidence="1">Cytoplasm</location>
        <location evidence="1">Cytoskeleton</location>
    </subcellularLocation>
</comment>